<evidence type="ECO:0000313" key="1">
    <source>
        <dbReference type="EMBL" id="NMP33184.1"/>
    </source>
</evidence>
<dbReference type="InterPro" id="IPR008257">
    <property type="entry name" value="Pept_M19"/>
</dbReference>
<gene>
    <name evidence="1" type="ORF">HII17_16615</name>
</gene>
<dbReference type="GO" id="GO:0006508">
    <property type="term" value="P:proteolysis"/>
    <property type="evidence" value="ECO:0007669"/>
    <property type="project" value="InterPro"/>
</dbReference>
<comment type="caution">
    <text evidence="1">The sequence shown here is derived from an EMBL/GenBank/DDBJ whole genome shotgun (WGS) entry which is preliminary data.</text>
</comment>
<proteinExistence type="predicted"/>
<protein>
    <submittedName>
        <fullName evidence="1">Peptidase M19, renal dipeptidase</fullName>
    </submittedName>
</protein>
<dbReference type="Pfam" id="PF01244">
    <property type="entry name" value="Peptidase_M19"/>
    <property type="match status" value="1"/>
</dbReference>
<accession>A0A7Y0Q7K9</accession>
<dbReference type="PANTHER" id="PTHR10443:SF12">
    <property type="entry name" value="DIPEPTIDASE"/>
    <property type="match status" value="1"/>
</dbReference>
<dbReference type="Proteomes" id="UP000568664">
    <property type="component" value="Unassembled WGS sequence"/>
</dbReference>
<dbReference type="SUPFAM" id="SSF51556">
    <property type="entry name" value="Metallo-dependent hydrolases"/>
    <property type="match status" value="1"/>
</dbReference>
<evidence type="ECO:0000313" key="2">
    <source>
        <dbReference type="Proteomes" id="UP000568664"/>
    </source>
</evidence>
<reference evidence="1 2" key="1">
    <citation type="submission" date="2020-04" db="EMBL/GenBank/DDBJ databases">
        <title>Thalassotalea sp. M1531, isolated from the surface of marine red alga.</title>
        <authorList>
            <person name="Pang L."/>
            <person name="Lu D.-C."/>
        </authorList>
    </citation>
    <scope>NUCLEOTIDE SEQUENCE [LARGE SCALE GENOMIC DNA]</scope>
    <source>
        <strain evidence="1 2">M1531</strain>
    </source>
</reference>
<organism evidence="1 2">
    <name type="scientific">Thalassotalea algicola</name>
    <dbReference type="NCBI Taxonomy" id="2716224"/>
    <lineage>
        <taxon>Bacteria</taxon>
        <taxon>Pseudomonadati</taxon>
        <taxon>Pseudomonadota</taxon>
        <taxon>Gammaproteobacteria</taxon>
        <taxon>Alteromonadales</taxon>
        <taxon>Colwelliaceae</taxon>
        <taxon>Thalassotalea</taxon>
    </lineage>
</organism>
<dbReference type="GO" id="GO:0070573">
    <property type="term" value="F:metallodipeptidase activity"/>
    <property type="evidence" value="ECO:0007669"/>
    <property type="project" value="InterPro"/>
</dbReference>
<dbReference type="PROSITE" id="PS51365">
    <property type="entry name" value="RENAL_DIPEPTIDASE_2"/>
    <property type="match status" value="1"/>
</dbReference>
<name>A0A7Y0Q7K9_9GAMM</name>
<sequence>MLDRREFIKAMISAGAIITCTPIHHALGSNQSWHKYNQSIVIDGLCIAFGNDMTELSSQQLATIKLSGITAVNATIPYPGDNFDRTTKRIDNALTVINKYPENFKLIAAASDILHAKKAQQVGIILGFQSTEMFENDLSRIEHFAKRGVRYMQLTYNSLSQFGEGGLVDTNNGLSKLGIEAIKHIENNNVLLDVSHANKQTVVDAIKHANKPLTISHTGCNALYQHPRNNDDSELKAVADKGGVVGIYLMPFLEGGDHEITATIVLKHIKHAVNVCGIDHVSIGSDQGIIPINDGPEYREVIRKEVKRRIAAGISAPGETPNRPPFVPELNSERRMELIAWHLNKTGFNDDAIEKIIGTNLLSLYQRVW</sequence>
<dbReference type="RefSeq" id="WP_169076492.1">
    <property type="nucleotide sequence ID" value="NZ_JABBXH010000006.1"/>
</dbReference>
<dbReference type="PANTHER" id="PTHR10443">
    <property type="entry name" value="MICROSOMAL DIPEPTIDASE"/>
    <property type="match status" value="1"/>
</dbReference>
<dbReference type="AlphaFoldDB" id="A0A7Y0Q7K9"/>
<keyword evidence="2" id="KW-1185">Reference proteome</keyword>
<dbReference type="InterPro" id="IPR032466">
    <property type="entry name" value="Metal_Hydrolase"/>
</dbReference>
<dbReference type="Gene3D" id="3.20.20.140">
    <property type="entry name" value="Metal-dependent hydrolases"/>
    <property type="match status" value="1"/>
</dbReference>
<dbReference type="EMBL" id="JABBXH010000006">
    <property type="protein sequence ID" value="NMP33184.1"/>
    <property type="molecule type" value="Genomic_DNA"/>
</dbReference>